<dbReference type="InterPro" id="IPR015500">
    <property type="entry name" value="Peptidase_S8_subtilisin-rel"/>
</dbReference>
<evidence type="ECO:0000313" key="11">
    <source>
        <dbReference type="Proteomes" id="UP000541425"/>
    </source>
</evidence>
<name>A0A7W5UIE4_9BACT</name>
<feature type="signal peptide" evidence="7">
    <location>
        <begin position="1"/>
        <end position="21"/>
    </location>
</feature>
<feature type="domain" description="Secretion system C-terminal sorting" evidence="9">
    <location>
        <begin position="649"/>
        <end position="714"/>
    </location>
</feature>
<feature type="active site" description="Charge relay system" evidence="5 6">
    <location>
        <position position="154"/>
    </location>
</feature>
<dbReference type="EMBL" id="JACICA010000003">
    <property type="protein sequence ID" value="MBB3702450.1"/>
    <property type="molecule type" value="Genomic_DNA"/>
</dbReference>
<dbReference type="InterPro" id="IPR000209">
    <property type="entry name" value="Peptidase_S8/S53_dom"/>
</dbReference>
<evidence type="ECO:0000256" key="4">
    <source>
        <dbReference type="ARBA" id="ARBA00022825"/>
    </source>
</evidence>
<dbReference type="NCBIfam" id="TIGR04183">
    <property type="entry name" value="Por_Secre_tail"/>
    <property type="match status" value="1"/>
</dbReference>
<dbReference type="Gene3D" id="3.40.50.200">
    <property type="entry name" value="Peptidase S8/S53 domain"/>
    <property type="match status" value="2"/>
</dbReference>
<feature type="active site" description="Charge relay system" evidence="5 6">
    <location>
        <position position="204"/>
    </location>
</feature>
<dbReference type="PRINTS" id="PR00723">
    <property type="entry name" value="SUBTILISIN"/>
</dbReference>
<dbReference type="PROSITE" id="PS00138">
    <property type="entry name" value="SUBTILASE_SER"/>
    <property type="match status" value="1"/>
</dbReference>
<protein>
    <submittedName>
        <fullName evidence="10">Subtilisin family serine protease</fullName>
    </submittedName>
</protein>
<dbReference type="Pfam" id="PF00082">
    <property type="entry name" value="Peptidase_S8"/>
    <property type="match status" value="1"/>
</dbReference>
<evidence type="ECO:0000256" key="2">
    <source>
        <dbReference type="ARBA" id="ARBA00022670"/>
    </source>
</evidence>
<evidence type="ECO:0000256" key="5">
    <source>
        <dbReference type="PIRSR" id="PIRSR615500-1"/>
    </source>
</evidence>
<keyword evidence="2 6" id="KW-0645">Protease</keyword>
<feature type="domain" description="Peptidase S8/S53" evidence="8">
    <location>
        <begin position="145"/>
        <end position="609"/>
    </location>
</feature>
<evidence type="ECO:0000256" key="7">
    <source>
        <dbReference type="SAM" id="SignalP"/>
    </source>
</evidence>
<evidence type="ECO:0000259" key="8">
    <source>
        <dbReference type="Pfam" id="PF00082"/>
    </source>
</evidence>
<evidence type="ECO:0000256" key="3">
    <source>
        <dbReference type="ARBA" id="ARBA00022801"/>
    </source>
</evidence>
<dbReference type="InterPro" id="IPR026444">
    <property type="entry name" value="Secre_tail"/>
</dbReference>
<evidence type="ECO:0000256" key="6">
    <source>
        <dbReference type="PROSITE-ProRule" id="PRU01240"/>
    </source>
</evidence>
<sequence>MKKQILYTLAFGLTFSSSVMAQTALCGNGSKMSTQLERLVKQATAAKARGISASQPEQFSILIDAKNAEALEKELQAEGFDVTAIDENILSATLTAAQIQQLSTRNDVNIMQVSRKFRPLLKQARHDIGADKVHAGTNLDTPFDGTGVLIGVIDQGFYPKHLAFTNPNNETRVKMWWRRGAKPTTSTPTTVLPNQGDGLQAQGHATHVANIAGGRNLGNDLQGIAPAADLYFISSSFDEKEMLEDVRAIAQYAQQKKQPFVVNMSLGAQSGPHDGSTTYDRTMDRLFKRYNGVLVAAAGNEGEDPIHTYHKFTANNQSKSFLVKTPEYPNNGSKTLLIGQCWETIADGQKHVKFRPFYYNNGAKTYLTDSQIATLSGGGMGIDDDIDQNNNKHFFSFVLNSSTIESIGGGDAQFGVEITGQKDAEVHCWMEVEYGEFDNSQGIFLRGDSKYLSSEGGANVPSAISVAAYTLSTRFKNVDGGTYTLPGYTAGKIAKFSSPGPWLGDSTIMKPTIAAPGTFILSAFNQYDHSLDDLQEEVTHKLVINGKTYYYGAMNGTSMATPVVTGTIALWMQANPKLTSEQVVEILKKTARRDRYTGNDTWTPTFGYGKLDVYEGLKMALTMSNSTGINRVEYTNQPVTINMKPEAWNILFNSDENFTRIAIYNVSGQLLNQRNLQGISRGQEETISLNGFPAGVYLLNVTTANATVSKKVVVK</sequence>
<dbReference type="AlphaFoldDB" id="A0A7W5UIE4"/>
<reference evidence="10 11" key="1">
    <citation type="submission" date="2020-08" db="EMBL/GenBank/DDBJ databases">
        <title>Genomic Encyclopedia of Type Strains, Phase IV (KMG-IV): sequencing the most valuable type-strain genomes for metagenomic binning, comparative biology and taxonomic classification.</title>
        <authorList>
            <person name="Goeker M."/>
        </authorList>
    </citation>
    <scope>NUCLEOTIDE SEQUENCE [LARGE SCALE GENOMIC DNA]</scope>
    <source>
        <strain evidence="10 11">DSM 22548</strain>
    </source>
</reference>
<dbReference type="GO" id="GO:0004252">
    <property type="term" value="F:serine-type endopeptidase activity"/>
    <property type="evidence" value="ECO:0007669"/>
    <property type="project" value="UniProtKB-UniRule"/>
</dbReference>
<dbReference type="Pfam" id="PF18962">
    <property type="entry name" value="Por_Secre_tail"/>
    <property type="match status" value="1"/>
</dbReference>
<comment type="caution">
    <text evidence="10">The sequence shown here is derived from an EMBL/GenBank/DDBJ whole genome shotgun (WGS) entry which is preliminary data.</text>
</comment>
<dbReference type="PROSITE" id="PS51892">
    <property type="entry name" value="SUBTILASE"/>
    <property type="match status" value="1"/>
</dbReference>
<gene>
    <name evidence="10" type="ORF">FHS60_000908</name>
</gene>
<accession>A0A7W5UIE4</accession>
<keyword evidence="3 6" id="KW-0378">Hydrolase</keyword>
<dbReference type="GO" id="GO:0006508">
    <property type="term" value="P:proteolysis"/>
    <property type="evidence" value="ECO:0007669"/>
    <property type="project" value="UniProtKB-KW"/>
</dbReference>
<dbReference type="InterPro" id="IPR036852">
    <property type="entry name" value="Peptidase_S8/S53_dom_sf"/>
</dbReference>
<evidence type="ECO:0000313" key="10">
    <source>
        <dbReference type="EMBL" id="MBB3702450.1"/>
    </source>
</evidence>
<dbReference type="InterPro" id="IPR050131">
    <property type="entry name" value="Peptidase_S8_subtilisin-like"/>
</dbReference>
<dbReference type="PANTHER" id="PTHR43806:SF67">
    <property type="entry name" value="EGF-LIKE DOMAIN-CONTAINING PROTEIN"/>
    <property type="match status" value="1"/>
</dbReference>
<dbReference type="PANTHER" id="PTHR43806">
    <property type="entry name" value="PEPTIDASE S8"/>
    <property type="match status" value="1"/>
</dbReference>
<proteinExistence type="inferred from homology"/>
<comment type="similarity">
    <text evidence="1 6">Belongs to the peptidase S8 family.</text>
</comment>
<dbReference type="RefSeq" id="WP_183695464.1">
    <property type="nucleotide sequence ID" value="NZ_JACICA010000003.1"/>
</dbReference>
<keyword evidence="4 6" id="KW-0720">Serine protease</keyword>
<evidence type="ECO:0000259" key="9">
    <source>
        <dbReference type="Pfam" id="PF18962"/>
    </source>
</evidence>
<dbReference type="InterPro" id="IPR023828">
    <property type="entry name" value="Peptidase_S8_Ser-AS"/>
</dbReference>
<evidence type="ECO:0000256" key="1">
    <source>
        <dbReference type="ARBA" id="ARBA00011073"/>
    </source>
</evidence>
<keyword evidence="7" id="KW-0732">Signal</keyword>
<feature type="chain" id="PRO_5031178077" evidence="7">
    <location>
        <begin position="22"/>
        <end position="715"/>
    </location>
</feature>
<dbReference type="Proteomes" id="UP000541425">
    <property type="component" value="Unassembled WGS sequence"/>
</dbReference>
<feature type="active site" description="Charge relay system" evidence="5 6">
    <location>
        <position position="558"/>
    </location>
</feature>
<organism evidence="10 11">
    <name type="scientific">Alloprevotella rava</name>
    <dbReference type="NCBI Taxonomy" id="671218"/>
    <lineage>
        <taxon>Bacteria</taxon>
        <taxon>Pseudomonadati</taxon>
        <taxon>Bacteroidota</taxon>
        <taxon>Bacteroidia</taxon>
        <taxon>Bacteroidales</taxon>
        <taxon>Prevotellaceae</taxon>
        <taxon>Alloprevotella</taxon>
    </lineage>
</organism>
<dbReference type="SUPFAM" id="SSF52743">
    <property type="entry name" value="Subtilisin-like"/>
    <property type="match status" value="1"/>
</dbReference>